<evidence type="ECO:0000256" key="1">
    <source>
        <dbReference type="ARBA" id="ARBA00010618"/>
    </source>
</evidence>
<dbReference type="InterPro" id="IPR008991">
    <property type="entry name" value="Translation_prot_SH3-like_sf"/>
</dbReference>
<comment type="subunit">
    <text evidence="8">Part of the 50S ribosomal subunit.</text>
</comment>
<evidence type="ECO:0000256" key="8">
    <source>
        <dbReference type="HAMAP-Rule" id="MF_01326"/>
    </source>
</evidence>
<dbReference type="InterPro" id="IPR003256">
    <property type="entry name" value="Ribosomal_uL24"/>
</dbReference>
<evidence type="ECO:0000259" key="10">
    <source>
        <dbReference type="SMART" id="SM00739"/>
    </source>
</evidence>
<feature type="domain" description="KOW" evidence="10">
    <location>
        <begin position="3"/>
        <end position="30"/>
    </location>
</feature>
<dbReference type="STRING" id="28885.EI16_05560"/>
<keyword evidence="4 8" id="KW-0689">Ribosomal protein</keyword>
<evidence type="ECO:0000256" key="6">
    <source>
        <dbReference type="ARBA" id="ARBA00035206"/>
    </source>
</evidence>
<dbReference type="GO" id="GO:0019843">
    <property type="term" value="F:rRNA binding"/>
    <property type="evidence" value="ECO:0007669"/>
    <property type="project" value="UniProtKB-UniRule"/>
</dbReference>
<dbReference type="AlphaFoldDB" id="A0A066ZPN6"/>
<dbReference type="InterPro" id="IPR005825">
    <property type="entry name" value="Ribosomal_uL24_CS"/>
</dbReference>
<dbReference type="InterPro" id="IPR041988">
    <property type="entry name" value="Ribosomal_uL24_KOW"/>
</dbReference>
<evidence type="ECO:0000256" key="3">
    <source>
        <dbReference type="ARBA" id="ARBA00022884"/>
    </source>
</evidence>
<comment type="function">
    <text evidence="8">One of two assembly initiator proteins, it binds directly to the 5'-end of the 23S rRNA, where it nucleates assembly of the 50S subunit.</text>
</comment>
<dbReference type="HAMAP" id="MF_01326_B">
    <property type="entry name" value="Ribosomal_uL24_B"/>
    <property type="match status" value="1"/>
</dbReference>
<evidence type="ECO:0000313" key="11">
    <source>
        <dbReference type="EMBL" id="KDN95763.1"/>
    </source>
</evidence>
<evidence type="ECO:0000256" key="4">
    <source>
        <dbReference type="ARBA" id="ARBA00022980"/>
    </source>
</evidence>
<reference evidence="11 12" key="1">
    <citation type="submission" date="2014-04" db="EMBL/GenBank/DDBJ databases">
        <title>Draft genome sequence of Hydrogenovibrio marinus MH-110, a model organism for aerobic H2 metabolism.</title>
        <authorList>
            <person name="Cha H.J."/>
            <person name="Jo B.H."/>
            <person name="Hwang B.H."/>
        </authorList>
    </citation>
    <scope>NUCLEOTIDE SEQUENCE [LARGE SCALE GENOMIC DNA]</scope>
    <source>
        <strain evidence="11 12">MH-110</strain>
    </source>
</reference>
<dbReference type="PANTHER" id="PTHR12903">
    <property type="entry name" value="MITOCHONDRIAL RIBOSOMAL PROTEIN L24"/>
    <property type="match status" value="1"/>
</dbReference>
<dbReference type="Pfam" id="PF17136">
    <property type="entry name" value="ribosomal_L24"/>
    <property type="match status" value="1"/>
</dbReference>
<comment type="function">
    <text evidence="7 8">One of the proteins that surrounds the polypeptide exit tunnel on the outside of the subunit.</text>
</comment>
<evidence type="ECO:0000256" key="5">
    <source>
        <dbReference type="ARBA" id="ARBA00023274"/>
    </source>
</evidence>
<dbReference type="GO" id="GO:0005840">
    <property type="term" value="C:ribosome"/>
    <property type="evidence" value="ECO:0007669"/>
    <property type="project" value="UniProtKB-KW"/>
</dbReference>
<dbReference type="GO" id="GO:1990904">
    <property type="term" value="C:ribonucleoprotein complex"/>
    <property type="evidence" value="ECO:0007669"/>
    <property type="project" value="UniProtKB-KW"/>
</dbReference>
<gene>
    <name evidence="8 11" type="primary">rplX</name>
    <name evidence="11" type="ORF">EI16_05560</name>
</gene>
<dbReference type="GO" id="GO:0003735">
    <property type="term" value="F:structural constituent of ribosome"/>
    <property type="evidence" value="ECO:0007669"/>
    <property type="project" value="InterPro"/>
</dbReference>
<dbReference type="SUPFAM" id="SSF50104">
    <property type="entry name" value="Translation proteins SH3-like domain"/>
    <property type="match status" value="1"/>
</dbReference>
<evidence type="ECO:0000256" key="7">
    <source>
        <dbReference type="ARBA" id="ARBA00058688"/>
    </source>
</evidence>
<keyword evidence="5 8" id="KW-0687">Ribonucleoprotein</keyword>
<keyword evidence="12" id="KW-1185">Reference proteome</keyword>
<evidence type="ECO:0000256" key="9">
    <source>
        <dbReference type="RuleBase" id="RU003477"/>
    </source>
</evidence>
<dbReference type="Gene3D" id="2.30.30.30">
    <property type="match status" value="1"/>
</dbReference>
<keyword evidence="2 8" id="KW-0699">rRNA-binding</keyword>
<evidence type="ECO:0000256" key="2">
    <source>
        <dbReference type="ARBA" id="ARBA00022730"/>
    </source>
</evidence>
<dbReference type="Proteomes" id="UP000027341">
    <property type="component" value="Unassembled WGS sequence"/>
</dbReference>
<comment type="caution">
    <text evidence="11">The sequence shown here is derived from an EMBL/GenBank/DDBJ whole genome shotgun (WGS) entry which is preliminary data.</text>
</comment>
<dbReference type="InterPro" id="IPR005824">
    <property type="entry name" value="KOW"/>
</dbReference>
<evidence type="ECO:0000313" key="12">
    <source>
        <dbReference type="Proteomes" id="UP000027341"/>
    </source>
</evidence>
<dbReference type="InterPro" id="IPR057264">
    <property type="entry name" value="Ribosomal_uL24_C"/>
</dbReference>
<accession>A0A066ZPN6</accession>
<dbReference type="Pfam" id="PF00467">
    <property type="entry name" value="KOW"/>
    <property type="match status" value="1"/>
</dbReference>
<keyword evidence="3 8" id="KW-0694">RNA-binding</keyword>
<protein>
    <recommendedName>
        <fullName evidence="6 8">Large ribosomal subunit protein uL24</fullName>
    </recommendedName>
</protein>
<dbReference type="PROSITE" id="PS01108">
    <property type="entry name" value="RIBOSOMAL_L24"/>
    <property type="match status" value="1"/>
</dbReference>
<proteinExistence type="inferred from homology"/>
<comment type="similarity">
    <text evidence="1 8 9">Belongs to the universal ribosomal protein uL24 family.</text>
</comment>
<dbReference type="FunFam" id="2.30.30.30:FF:000004">
    <property type="entry name" value="50S ribosomal protein L24"/>
    <property type="match status" value="1"/>
</dbReference>
<dbReference type="CDD" id="cd06089">
    <property type="entry name" value="KOW_RPL26"/>
    <property type="match status" value="1"/>
</dbReference>
<dbReference type="NCBIfam" id="TIGR01079">
    <property type="entry name" value="rplX_bact"/>
    <property type="match status" value="1"/>
</dbReference>
<dbReference type="SMART" id="SM00739">
    <property type="entry name" value="KOW"/>
    <property type="match status" value="1"/>
</dbReference>
<dbReference type="RefSeq" id="WP_029910516.1">
    <property type="nucleotide sequence ID" value="NZ_AP020335.1"/>
</dbReference>
<sequence>MNRLRKGDEVIVIAGKDKGKRGSVSHVMQNGKLLVDGINLAKKHVKPNPMTGEQGGIVSKEMPIDASNVALYNPETKKADRVGIKVEDDKKVRFFKSNGKAVDA</sequence>
<dbReference type="InterPro" id="IPR014722">
    <property type="entry name" value="Rib_uL2_dom2"/>
</dbReference>
<name>A0A066ZPN6_HYDMR</name>
<dbReference type="EMBL" id="JMIU01000001">
    <property type="protein sequence ID" value="KDN95763.1"/>
    <property type="molecule type" value="Genomic_DNA"/>
</dbReference>
<organism evidence="11 12">
    <name type="scientific">Hydrogenovibrio marinus</name>
    <dbReference type="NCBI Taxonomy" id="28885"/>
    <lineage>
        <taxon>Bacteria</taxon>
        <taxon>Pseudomonadati</taxon>
        <taxon>Pseudomonadota</taxon>
        <taxon>Gammaproteobacteria</taxon>
        <taxon>Thiotrichales</taxon>
        <taxon>Piscirickettsiaceae</taxon>
        <taxon>Hydrogenovibrio</taxon>
    </lineage>
</organism>
<dbReference type="GO" id="GO:0006412">
    <property type="term" value="P:translation"/>
    <property type="evidence" value="ECO:0007669"/>
    <property type="project" value="UniProtKB-UniRule"/>
</dbReference>